<keyword evidence="5" id="KW-1185">Reference proteome</keyword>
<evidence type="ECO:0000313" key="5">
    <source>
        <dbReference type="Proteomes" id="UP001144471"/>
    </source>
</evidence>
<evidence type="ECO:0000256" key="2">
    <source>
        <dbReference type="SAM" id="Phobius"/>
    </source>
</evidence>
<dbReference type="Proteomes" id="UP001144471">
    <property type="component" value="Unassembled WGS sequence"/>
</dbReference>
<dbReference type="InterPro" id="IPR019606">
    <property type="entry name" value="GerMN"/>
</dbReference>
<reference evidence="4" key="1">
    <citation type="submission" date="2022-12" db="EMBL/GenBank/DDBJ databases">
        <title>Reference genome sequencing for broad-spectrum identification of bacterial and archaeal isolates by mass spectrometry.</title>
        <authorList>
            <person name="Sekiguchi Y."/>
            <person name="Tourlousse D.M."/>
        </authorList>
    </citation>
    <scope>NUCLEOTIDE SEQUENCE</scope>
    <source>
        <strain evidence="4">10succ1</strain>
    </source>
</reference>
<gene>
    <name evidence="4" type="ORF">PM10SUCC1_11810</name>
</gene>
<feature type="transmembrane region" description="Helical" evidence="2">
    <location>
        <begin position="31"/>
        <end position="51"/>
    </location>
</feature>
<evidence type="ECO:0000313" key="4">
    <source>
        <dbReference type="EMBL" id="GLI55667.1"/>
    </source>
</evidence>
<protein>
    <recommendedName>
        <fullName evidence="3">GerMN domain-containing protein</fullName>
    </recommendedName>
</protein>
<comment type="caution">
    <text evidence="4">The sequence shown here is derived from an EMBL/GenBank/DDBJ whole genome shotgun (WGS) entry which is preliminary data.</text>
</comment>
<keyword evidence="2" id="KW-0472">Membrane</keyword>
<proteinExistence type="predicted"/>
<evidence type="ECO:0000256" key="1">
    <source>
        <dbReference type="SAM" id="MobiDB-lite"/>
    </source>
</evidence>
<dbReference type="AlphaFoldDB" id="A0A9W6LMI3"/>
<name>A0A9W6LMI3_9FUSO</name>
<keyword evidence="2" id="KW-1133">Transmembrane helix</keyword>
<dbReference type="EMBL" id="BSDY01000004">
    <property type="protein sequence ID" value="GLI55667.1"/>
    <property type="molecule type" value="Genomic_DNA"/>
</dbReference>
<organism evidence="4 5">
    <name type="scientific">Propionigenium maris DSM 9537</name>
    <dbReference type="NCBI Taxonomy" id="1123000"/>
    <lineage>
        <taxon>Bacteria</taxon>
        <taxon>Fusobacteriati</taxon>
        <taxon>Fusobacteriota</taxon>
        <taxon>Fusobacteriia</taxon>
        <taxon>Fusobacteriales</taxon>
        <taxon>Fusobacteriaceae</taxon>
        <taxon>Propionigenium</taxon>
    </lineage>
</organism>
<accession>A0A9W6LMI3</accession>
<sequence>MEDKRNTEVKEDEKIEGKREAKKTGDKPSPIRIGILGILGVLTAVSGAFYYNLVLKENPPKVIYQEQEQVREIVREALTIYVPTESGESLESKQVEIVVGDTPEERVKMIFDALKENLAYKITYTDEEGKVVEVPFLNDEVQLMNVYIDGRDIYLNMNYHFRENMKTISQEIFVIYSIVNTLTEDGRYRRVKFLVNDKEVEQLNFYKLSEFYERNLEI</sequence>
<keyword evidence="2" id="KW-0812">Transmembrane</keyword>
<evidence type="ECO:0000259" key="3">
    <source>
        <dbReference type="Pfam" id="PF10646"/>
    </source>
</evidence>
<dbReference type="RefSeq" id="WP_281834303.1">
    <property type="nucleotide sequence ID" value="NZ_BSDY01000004.1"/>
</dbReference>
<feature type="region of interest" description="Disordered" evidence="1">
    <location>
        <begin position="1"/>
        <end position="26"/>
    </location>
</feature>
<feature type="domain" description="GerMN" evidence="3">
    <location>
        <begin position="79"/>
        <end position="201"/>
    </location>
</feature>
<dbReference type="Pfam" id="PF10646">
    <property type="entry name" value="Germane"/>
    <property type="match status" value="1"/>
</dbReference>